<feature type="binding site" evidence="9">
    <location>
        <position position="78"/>
    </location>
    <ligand>
        <name>anthranilate</name>
        <dbReference type="ChEBI" id="CHEBI:16567"/>
        <label>1</label>
    </ligand>
</feature>
<keyword evidence="4 9" id="KW-0808">Transferase</keyword>
<dbReference type="GO" id="GO:0005829">
    <property type="term" value="C:cytosol"/>
    <property type="evidence" value="ECO:0007669"/>
    <property type="project" value="TreeGrafter"/>
</dbReference>
<name>A0A1L6TFF9_PISSA</name>
<dbReference type="EC" id="2.4.2.18" evidence="9"/>
<keyword evidence="6 9" id="KW-0057">Aromatic amino acid biosynthesis</keyword>
<dbReference type="FunFam" id="3.40.1030.10:FF:000002">
    <property type="entry name" value="Anthranilate phosphoribosyltransferase"/>
    <property type="match status" value="1"/>
</dbReference>
<dbReference type="InterPro" id="IPR035902">
    <property type="entry name" value="Nuc_phospho_transferase"/>
</dbReference>
<dbReference type="Proteomes" id="UP000029558">
    <property type="component" value="Chromosome"/>
</dbReference>
<feature type="binding site" evidence="9">
    <location>
        <begin position="81"/>
        <end position="82"/>
    </location>
    <ligand>
        <name>5-phospho-alpha-D-ribose 1-diphosphate</name>
        <dbReference type="ChEBI" id="CHEBI:58017"/>
    </ligand>
</feature>
<evidence type="ECO:0000313" key="10">
    <source>
        <dbReference type="EMBL" id="ALB24241.1"/>
    </source>
</evidence>
<dbReference type="EMBL" id="CP012508">
    <property type="protein sequence ID" value="ALB24241.1"/>
    <property type="molecule type" value="Genomic_DNA"/>
</dbReference>
<protein>
    <recommendedName>
        <fullName evidence="9">Anthranilate phosphoribosyltransferase</fullName>
        <ecNumber evidence="9">2.4.2.18</ecNumber>
    </recommendedName>
</protein>
<keyword evidence="9" id="KW-0460">Magnesium</keyword>
<dbReference type="InterPro" id="IPR005940">
    <property type="entry name" value="Anthranilate_Pribosyl_Tfrase"/>
</dbReference>
<feature type="binding site" evidence="9">
    <location>
        <position position="78"/>
    </location>
    <ligand>
        <name>5-phospho-alpha-D-ribose 1-diphosphate</name>
        <dbReference type="ChEBI" id="CHEBI:58017"/>
    </ligand>
</feature>
<feature type="binding site" evidence="9">
    <location>
        <position position="86"/>
    </location>
    <ligand>
        <name>5-phospho-alpha-D-ribose 1-diphosphate</name>
        <dbReference type="ChEBI" id="CHEBI:58017"/>
    </ligand>
</feature>
<keyword evidence="9" id="KW-0479">Metal-binding</keyword>
<evidence type="ECO:0000256" key="2">
    <source>
        <dbReference type="ARBA" id="ARBA00022605"/>
    </source>
</evidence>
<evidence type="ECO:0000256" key="7">
    <source>
        <dbReference type="ARBA" id="ARBA00052328"/>
    </source>
</evidence>
<organism evidence="10 11">
    <name type="scientific">Piscirickettsia salmonis</name>
    <dbReference type="NCBI Taxonomy" id="1238"/>
    <lineage>
        <taxon>Bacteria</taxon>
        <taxon>Pseudomonadati</taxon>
        <taxon>Pseudomonadota</taxon>
        <taxon>Gammaproteobacteria</taxon>
        <taxon>Thiotrichales</taxon>
        <taxon>Piscirickettsiaceae</taxon>
        <taxon>Piscirickettsia</taxon>
    </lineage>
</organism>
<comment type="similarity">
    <text evidence="8">In the C-terminal section; belongs to the anthranilate phosphoribosyltransferase family.</text>
</comment>
<dbReference type="PANTHER" id="PTHR43285">
    <property type="entry name" value="ANTHRANILATE PHOSPHORIBOSYLTRANSFERASE"/>
    <property type="match status" value="1"/>
</dbReference>
<feature type="binding site" evidence="9">
    <location>
        <position position="164"/>
    </location>
    <ligand>
        <name>anthranilate</name>
        <dbReference type="ChEBI" id="CHEBI:16567"/>
        <label>2</label>
    </ligand>
</feature>
<feature type="binding site" evidence="9">
    <location>
        <position position="223"/>
    </location>
    <ligand>
        <name>Mg(2+)</name>
        <dbReference type="ChEBI" id="CHEBI:18420"/>
        <label>2</label>
    </ligand>
</feature>
<comment type="subunit">
    <text evidence="9">Homodimer.</text>
</comment>
<dbReference type="RefSeq" id="WP_017377374.1">
    <property type="nucleotide sequence ID" value="NZ_CP013791.1"/>
</dbReference>
<dbReference type="Gene3D" id="1.20.970.10">
    <property type="entry name" value="Transferase, Pyrimidine Nucleoside Phosphorylase, Chain C"/>
    <property type="match status" value="1"/>
</dbReference>
<sequence>MLQQAVKKLLYQENLTLTESYHAAKELFITDNVALSAAFLSLLAAKGESVDEFLGIIQIAKEQQVPITVTQPALDIVGTGGDGANTVNISTAAAILAASCGVKVVKHGNRASTSACGSADVLEAFGINLYADEAKVQSALAKHNIGFFFAQMFHPSFAHIKGTRKALGIPTCFNLMGPLLNPAQADYLIIGVANKERLVLLANVLAKMSIKKALLVCGDGVDELTTHTVTECLEVMNGKIQEKVINPEELGFKKCQLNDLAGGDKNFNSRKILDIFEGQQSPLADTVILNAAAAVELYGITNSLSLAIDLVRDSIAEGKALTTLAGLIQEQN</sequence>
<dbReference type="SUPFAM" id="SSF52418">
    <property type="entry name" value="Nucleoside phosphorylase/phosphoribosyltransferase catalytic domain"/>
    <property type="match status" value="1"/>
</dbReference>
<proteinExistence type="inferred from homology"/>
<dbReference type="PANTHER" id="PTHR43285:SF2">
    <property type="entry name" value="ANTHRANILATE PHOSPHORIBOSYLTRANSFERASE"/>
    <property type="match status" value="1"/>
</dbReference>
<keyword evidence="2 9" id="KW-0028">Amino-acid biosynthesis</keyword>
<dbReference type="GO" id="GO:0000287">
    <property type="term" value="F:magnesium ion binding"/>
    <property type="evidence" value="ECO:0007669"/>
    <property type="project" value="UniProtKB-UniRule"/>
</dbReference>
<comment type="catalytic activity">
    <reaction evidence="7 9">
        <text>N-(5-phospho-beta-D-ribosyl)anthranilate + diphosphate = 5-phospho-alpha-D-ribose 1-diphosphate + anthranilate</text>
        <dbReference type="Rhea" id="RHEA:11768"/>
        <dbReference type="ChEBI" id="CHEBI:16567"/>
        <dbReference type="ChEBI" id="CHEBI:18277"/>
        <dbReference type="ChEBI" id="CHEBI:33019"/>
        <dbReference type="ChEBI" id="CHEBI:58017"/>
        <dbReference type="EC" id="2.4.2.18"/>
    </reaction>
</comment>
<evidence type="ECO:0000256" key="9">
    <source>
        <dbReference type="HAMAP-Rule" id="MF_00211"/>
    </source>
</evidence>
<feature type="binding site" evidence="9">
    <location>
        <begin position="106"/>
        <end position="114"/>
    </location>
    <ligand>
        <name>5-phospho-alpha-D-ribose 1-diphosphate</name>
        <dbReference type="ChEBI" id="CHEBI:58017"/>
    </ligand>
</feature>
<feature type="binding site" evidence="9">
    <location>
        <position position="118"/>
    </location>
    <ligand>
        <name>5-phospho-alpha-D-ribose 1-diphosphate</name>
        <dbReference type="ChEBI" id="CHEBI:58017"/>
    </ligand>
</feature>
<dbReference type="NCBIfam" id="TIGR01245">
    <property type="entry name" value="trpD"/>
    <property type="match status" value="1"/>
</dbReference>
<reference evidence="10 11" key="1">
    <citation type="journal article" date="2014" name="Genome Announc.">
        <title>Comparative Genome Analysis of Two Isolates of the Fish Pathogen Piscirickettsia salmonis from Different Hosts Reveals Major Differences in Virulence-Associated Secretion Systems.</title>
        <authorList>
            <person name="Bohle H."/>
            <person name="Henriquez P."/>
            <person name="Grothusen H."/>
            <person name="Navas E."/>
            <person name="Sandoval A."/>
            <person name="Bustamante F."/>
            <person name="Bustos P."/>
            <person name="Mancilla M."/>
        </authorList>
    </citation>
    <scope>NUCLEOTIDE SEQUENCE [LARGE SCALE GENOMIC DNA]</scope>
    <source>
        <strain evidence="11">B1-32597</strain>
    </source>
</reference>
<keyword evidence="5 9" id="KW-0822">Tryptophan biosynthesis</keyword>
<evidence type="ECO:0000256" key="8">
    <source>
        <dbReference type="ARBA" id="ARBA00061188"/>
    </source>
</evidence>
<dbReference type="Pfam" id="PF00591">
    <property type="entry name" value="Glycos_transf_3"/>
    <property type="match status" value="1"/>
</dbReference>
<dbReference type="AlphaFoldDB" id="A0A1L6TFF9"/>
<comment type="similarity">
    <text evidence="9">Belongs to the anthranilate phosphoribosyltransferase family.</text>
</comment>
<dbReference type="OrthoDB" id="9806430at2"/>
<evidence type="ECO:0000256" key="1">
    <source>
        <dbReference type="ARBA" id="ARBA00004907"/>
    </source>
</evidence>
<feature type="binding site" evidence="9">
    <location>
        <begin position="88"/>
        <end position="91"/>
    </location>
    <ligand>
        <name>5-phospho-alpha-D-ribose 1-diphosphate</name>
        <dbReference type="ChEBI" id="CHEBI:58017"/>
    </ligand>
</feature>
<evidence type="ECO:0000256" key="5">
    <source>
        <dbReference type="ARBA" id="ARBA00022822"/>
    </source>
</evidence>
<comment type="pathway">
    <text evidence="1 9">Amino-acid biosynthesis; L-tryptophan biosynthesis; L-tryptophan from chorismate: step 2/5.</text>
</comment>
<comment type="caution">
    <text evidence="9">Lacks conserved residue(s) required for the propagation of feature annotation.</text>
</comment>
<evidence type="ECO:0000256" key="4">
    <source>
        <dbReference type="ARBA" id="ARBA00022679"/>
    </source>
</evidence>
<comment type="function">
    <text evidence="9">Catalyzes the transfer of the phosphoribosyl group of 5-phosphorylribose-1-pyrophosphate (PRPP) to anthranilate to yield N-(5'-phosphoribosyl)-anthranilate (PRA).</text>
</comment>
<evidence type="ECO:0000313" key="11">
    <source>
        <dbReference type="Proteomes" id="UP000029558"/>
    </source>
</evidence>
<dbReference type="GO" id="GO:0004048">
    <property type="term" value="F:anthranilate phosphoribosyltransferase activity"/>
    <property type="evidence" value="ECO:0007669"/>
    <property type="project" value="UniProtKB-UniRule"/>
</dbReference>
<dbReference type="InterPro" id="IPR000312">
    <property type="entry name" value="Glycosyl_Trfase_fam3"/>
</dbReference>
<dbReference type="GO" id="GO:0000162">
    <property type="term" value="P:L-tryptophan biosynthetic process"/>
    <property type="evidence" value="ECO:0007669"/>
    <property type="project" value="UniProtKB-UniRule"/>
</dbReference>
<evidence type="ECO:0000256" key="3">
    <source>
        <dbReference type="ARBA" id="ARBA00022676"/>
    </source>
</evidence>
<keyword evidence="3 9" id="KW-0328">Glycosyltransferase</keyword>
<feature type="binding site" evidence="9">
    <location>
        <position position="222"/>
    </location>
    <ligand>
        <name>Mg(2+)</name>
        <dbReference type="ChEBI" id="CHEBI:18420"/>
        <label>2</label>
    </ligand>
</feature>
<evidence type="ECO:0000256" key="6">
    <source>
        <dbReference type="ARBA" id="ARBA00023141"/>
    </source>
</evidence>
<accession>A0A1L6TFF9</accession>
<feature type="binding site" evidence="9">
    <location>
        <position position="109"/>
    </location>
    <ligand>
        <name>anthranilate</name>
        <dbReference type="ChEBI" id="CHEBI:16567"/>
        <label>1</label>
    </ligand>
</feature>
<comment type="cofactor">
    <cofactor evidence="9">
        <name>Mg(2+)</name>
        <dbReference type="ChEBI" id="CHEBI:18420"/>
    </cofactor>
    <text evidence="9">Binds 2 magnesium ions per monomer.</text>
</comment>
<feature type="binding site" evidence="9">
    <location>
        <position position="90"/>
    </location>
    <ligand>
        <name>Mg(2+)</name>
        <dbReference type="ChEBI" id="CHEBI:18420"/>
        <label>1</label>
    </ligand>
</feature>
<gene>
    <name evidence="9" type="primary">trpD</name>
    <name evidence="10" type="ORF">KU39_3068</name>
</gene>
<dbReference type="HAMAP" id="MF_00211">
    <property type="entry name" value="TrpD"/>
    <property type="match status" value="1"/>
</dbReference>
<feature type="binding site" evidence="9">
    <location>
        <position position="223"/>
    </location>
    <ligand>
        <name>Mg(2+)</name>
        <dbReference type="ChEBI" id="CHEBI:18420"/>
        <label>1</label>
    </ligand>
</feature>
<dbReference type="Gene3D" id="3.40.1030.10">
    <property type="entry name" value="Nucleoside phosphorylase/phosphoribosyltransferase catalytic domain"/>
    <property type="match status" value="1"/>
</dbReference>